<dbReference type="PANTHER" id="PTHR43712:SF17">
    <property type="entry name" value="O-METHYLTRANSFERASE"/>
    <property type="match status" value="1"/>
</dbReference>
<dbReference type="SUPFAM" id="SSF51735">
    <property type="entry name" value="NAD(P)-binding Rossmann-fold domains"/>
    <property type="match status" value="1"/>
</dbReference>
<evidence type="ECO:0000259" key="5">
    <source>
        <dbReference type="Pfam" id="PF00891"/>
    </source>
</evidence>
<feature type="domain" description="O-methyltransferase C-terminal" evidence="5">
    <location>
        <begin position="161"/>
        <end position="363"/>
    </location>
</feature>
<dbReference type="InterPro" id="IPR001077">
    <property type="entry name" value="COMT_C"/>
</dbReference>
<dbReference type="Gene3D" id="3.40.50.150">
    <property type="entry name" value="Vaccinia Virus protein VP39"/>
    <property type="match status" value="1"/>
</dbReference>
<dbReference type="InterPro" id="IPR012967">
    <property type="entry name" value="COMT_dimerisation"/>
</dbReference>
<dbReference type="Proteomes" id="UP000053475">
    <property type="component" value="Unassembled WGS sequence"/>
</dbReference>
<evidence type="ECO:0000313" key="7">
    <source>
        <dbReference type="EMBL" id="KIA75604.1"/>
    </source>
</evidence>
<dbReference type="InterPro" id="IPR036291">
    <property type="entry name" value="NAD(P)-bd_dom_sf"/>
</dbReference>
<reference evidence="7 8" key="1">
    <citation type="submission" date="2014-11" db="EMBL/GenBank/DDBJ databases">
        <title>Genomics derived discovery of secondary metabolites biosynthetic gene clusters in Aspergillus ustus.</title>
        <authorList>
            <person name="Pi B."/>
            <person name="Dai F."/>
            <person name="Song X."/>
            <person name="Zhu C."/>
            <person name="Li H."/>
            <person name="Yu D."/>
        </authorList>
    </citation>
    <scope>NUCLEOTIDE SEQUENCE [LARGE SCALE GENOMIC DNA]</scope>
    <source>
        <strain evidence="7 8">3.3904</strain>
    </source>
</reference>
<dbReference type="InterPro" id="IPR016461">
    <property type="entry name" value="COMT-like"/>
</dbReference>
<dbReference type="Gene3D" id="1.10.10.10">
    <property type="entry name" value="Winged helix-like DNA-binding domain superfamily/Winged helix DNA-binding domain"/>
    <property type="match status" value="1"/>
</dbReference>
<dbReference type="GO" id="GO:0044550">
    <property type="term" value="P:secondary metabolite biosynthetic process"/>
    <property type="evidence" value="ECO:0007669"/>
    <property type="project" value="UniProtKB-ARBA"/>
</dbReference>
<accession>A0A0C1EG39</accession>
<dbReference type="Pfam" id="PF00891">
    <property type="entry name" value="Methyltransf_2"/>
    <property type="match status" value="1"/>
</dbReference>
<organism evidence="7 8">
    <name type="scientific">Aspergillus ustus</name>
    <dbReference type="NCBI Taxonomy" id="40382"/>
    <lineage>
        <taxon>Eukaryota</taxon>
        <taxon>Fungi</taxon>
        <taxon>Dikarya</taxon>
        <taxon>Ascomycota</taxon>
        <taxon>Pezizomycotina</taxon>
        <taxon>Eurotiomycetes</taxon>
        <taxon>Eurotiomycetidae</taxon>
        <taxon>Eurotiales</taxon>
        <taxon>Aspergillaceae</taxon>
        <taxon>Aspergillus</taxon>
        <taxon>Aspergillus subgen. Nidulantes</taxon>
    </lineage>
</organism>
<keyword evidence="8" id="KW-1185">Reference proteome</keyword>
<dbReference type="AlphaFoldDB" id="A0A0C1EG39"/>
<dbReference type="GO" id="GO:0008171">
    <property type="term" value="F:O-methyltransferase activity"/>
    <property type="evidence" value="ECO:0007669"/>
    <property type="project" value="InterPro"/>
</dbReference>
<dbReference type="InterPro" id="IPR029063">
    <property type="entry name" value="SAM-dependent_MTases_sf"/>
</dbReference>
<dbReference type="PRINTS" id="PR00081">
    <property type="entry name" value="GDHRDH"/>
</dbReference>
<dbReference type="PROSITE" id="PS00061">
    <property type="entry name" value="ADH_SHORT"/>
    <property type="match status" value="1"/>
</dbReference>
<dbReference type="InterPro" id="IPR036388">
    <property type="entry name" value="WH-like_DNA-bd_sf"/>
</dbReference>
<dbReference type="InterPro" id="IPR020904">
    <property type="entry name" value="Sc_DH/Rdtase_CS"/>
</dbReference>
<dbReference type="GO" id="GO:0032259">
    <property type="term" value="P:methylation"/>
    <property type="evidence" value="ECO:0007669"/>
    <property type="project" value="UniProtKB-KW"/>
</dbReference>
<dbReference type="Pfam" id="PF08100">
    <property type="entry name" value="Dimerisation"/>
    <property type="match status" value="1"/>
</dbReference>
<keyword evidence="4" id="KW-0521">NADP</keyword>
<dbReference type="InterPro" id="IPR002347">
    <property type="entry name" value="SDR_fam"/>
</dbReference>
<dbReference type="SUPFAM" id="SSF53335">
    <property type="entry name" value="S-adenosyl-L-methionine-dependent methyltransferases"/>
    <property type="match status" value="1"/>
</dbReference>
<sequence>MSTTNGTNTTYQDAGAFVESIQRTDRSSFAVDGDRIKVLRAAYALPALGSCLKVARDLHLFERWHEIGEDAVCSAEDLAHRVGCDEFLLRRILRHLVATNLISEPSPGSFQQSMFSKSLLKPVFGDWINYLYDATIPCFYRAPEFLAKTGYQNPTDPSDGIFQYTKGFKGNLFEYYNTHKEEGKVFNNMMGGVMAEQAGMLDIFPFERLDDGQPGDSTTALLVDVGGNVGHDINKFLSHHPEHAPRLVLQDRSDVISLAKCPSTVQMLDHDFFTPQPIKGARAYYLHGVIHDWADPPARTILGHLRDAMTLGYSKLLVHDHVLPDRDPHPQATAYDLTMMVKVSALERTEQMWVKLLGSVGFRVVKIWSSPLATQNYATTDPNRLLPPFSALIMALPYKHYLAIGATSGIGLAIATQLVQIGAKVTVVGRRQERLDEFVQTQGPEKADGVAFDISRLDDIPEFVKSVMTKSPDIDCIFFNAGVQKPYDVAEEFDLASFHDEVKVNFTSFVSLTHALLPYLKRNPGPTAFIFTGSNISIVPAATLPAYSASKVALNVFTLCLREQLRHSNTKVIEISPPPVQTELHDYMGEDAGRKLGMPLDTFTKQVFDGLLEGKDQIIIGSIGPADTFNEIVDKRRTTFTNLARMMRGGKD</sequence>
<evidence type="ECO:0000256" key="2">
    <source>
        <dbReference type="ARBA" id="ARBA00022679"/>
    </source>
</evidence>
<protein>
    <submittedName>
        <fullName evidence="7">Uncharacterized protein</fullName>
    </submittedName>
</protein>
<dbReference type="Gene3D" id="3.40.50.720">
    <property type="entry name" value="NAD(P)-binding Rossmann-like Domain"/>
    <property type="match status" value="1"/>
</dbReference>
<evidence type="ECO:0000256" key="1">
    <source>
        <dbReference type="ARBA" id="ARBA00022603"/>
    </source>
</evidence>
<dbReference type="Pfam" id="PF00106">
    <property type="entry name" value="adh_short"/>
    <property type="match status" value="1"/>
</dbReference>
<dbReference type="EMBL" id="JOMC01000069">
    <property type="protein sequence ID" value="KIA75604.1"/>
    <property type="molecule type" value="Genomic_DNA"/>
</dbReference>
<evidence type="ECO:0000256" key="3">
    <source>
        <dbReference type="ARBA" id="ARBA00022691"/>
    </source>
</evidence>
<keyword evidence="1" id="KW-0489">Methyltransferase</keyword>
<dbReference type="SUPFAM" id="SSF46785">
    <property type="entry name" value="Winged helix' DNA-binding domain"/>
    <property type="match status" value="1"/>
</dbReference>
<evidence type="ECO:0000313" key="8">
    <source>
        <dbReference type="Proteomes" id="UP000053475"/>
    </source>
</evidence>
<feature type="domain" description="O-methyltransferase dimerisation" evidence="6">
    <location>
        <begin position="50"/>
        <end position="121"/>
    </location>
</feature>
<comment type="caution">
    <text evidence="7">The sequence shown here is derived from an EMBL/GenBank/DDBJ whole genome shotgun (WGS) entry which is preliminary data.</text>
</comment>
<gene>
    <name evidence="7" type="ORF">HK57_00604</name>
</gene>
<evidence type="ECO:0000259" key="6">
    <source>
        <dbReference type="Pfam" id="PF08100"/>
    </source>
</evidence>
<name>A0A0C1EG39_ASPUT</name>
<dbReference type="InterPro" id="IPR036390">
    <property type="entry name" value="WH_DNA-bd_sf"/>
</dbReference>
<dbReference type="GO" id="GO:0046983">
    <property type="term" value="F:protein dimerization activity"/>
    <property type="evidence" value="ECO:0007669"/>
    <property type="project" value="InterPro"/>
</dbReference>
<proteinExistence type="predicted"/>
<dbReference type="PANTHER" id="PTHR43712">
    <property type="entry name" value="PUTATIVE (AFU_ORTHOLOGUE AFUA_4G14580)-RELATED"/>
    <property type="match status" value="1"/>
</dbReference>
<keyword evidence="3" id="KW-0949">S-adenosyl-L-methionine</keyword>
<dbReference type="PROSITE" id="PS51683">
    <property type="entry name" value="SAM_OMT_II"/>
    <property type="match status" value="1"/>
</dbReference>
<keyword evidence="2" id="KW-0808">Transferase</keyword>
<evidence type="ECO:0000256" key="4">
    <source>
        <dbReference type="ARBA" id="ARBA00022857"/>
    </source>
</evidence>